<keyword evidence="2" id="KW-0812">Transmembrane</keyword>
<evidence type="ECO:0000256" key="2">
    <source>
        <dbReference type="SAM" id="Phobius"/>
    </source>
</evidence>
<dbReference type="OrthoDB" id="3476529at2759"/>
<keyword evidence="4" id="KW-1185">Reference proteome</keyword>
<organism evidence="3 4">
    <name type="scientific">Cylindrobasidium torrendii FP15055 ss-10</name>
    <dbReference type="NCBI Taxonomy" id="1314674"/>
    <lineage>
        <taxon>Eukaryota</taxon>
        <taxon>Fungi</taxon>
        <taxon>Dikarya</taxon>
        <taxon>Basidiomycota</taxon>
        <taxon>Agaricomycotina</taxon>
        <taxon>Agaricomycetes</taxon>
        <taxon>Agaricomycetidae</taxon>
        <taxon>Agaricales</taxon>
        <taxon>Marasmiineae</taxon>
        <taxon>Physalacriaceae</taxon>
        <taxon>Cylindrobasidium</taxon>
    </lineage>
</organism>
<sequence length="778" mass="85377">MADYSNLQNNNSNPYGAGDPYYSQSTGYITPMNPPKKAGTSKWVKLGIPIGLVVIAAAVVGGVLGSRAANDDDSTSSASASGGNSSGSSDPGDVASVKAEIGRFATATASEWMMPVYPATTNTAAFTVPTFVDTTDAKLAWPSDDWKSDSPSVTNLRPEHPRIIAPKYKWDALPELIQNDPYLKAWNDTIFGNATEYYSLDPVKYVMDGDSGILDNAREIKMRIKAFSYAYRMTKDTKWADRAWLEVQNAASDDFGPNNDTKWNPSHFLDTAEFSAAYGIAYDWLFDVLTDDQKTQLRADLNTYGLQPGIDTFTVADNYYGWWQKTTYGNWNCVCNGGLTLAALAIVDEDTTGNAAALLEKTVPNALGNCVYAVSDDGTWAETANYWYFGNTGHAEMASALQTATGSDLGMFDTNPNYYKTGKYHMYAYGPTSKFDWGDHGPNKFSSTANAVLLYGQYYNQPAYTLFQREQADAAEPWSMFWYDATVNGAFWNGLELDAFFDNATDQWASMRSSWTDSDALFVAMKAGKNQGHETHNDLDVGDFVLDAMGTRWAGEYGSADYRAKLYFSNDTQESVRWTWFRKMTEGQSTLLINKANQLVTASPSVISSGSSGTKQGSSTVLDVDTDDTAFWVADITSAYDGTTSAKRGVRMLNGRKQVLIQDEVNTSSDIQWRMHTNATVTTDGSSATLERDGKTMKMEILSPSNAKFTTMDAVRLDTDVTPPEPDQENPGITVMMIELDAGEYTIEVLFTPQWGSGFKAVTPSSVALDSWSLTSHN</sequence>
<evidence type="ECO:0000313" key="3">
    <source>
        <dbReference type="EMBL" id="KIY70158.1"/>
    </source>
</evidence>
<proteinExistence type="predicted"/>
<name>A0A0D7BHU8_9AGAR</name>
<protein>
    <recommendedName>
        <fullName evidence="5">Heparinase II/III family protein</fullName>
    </recommendedName>
</protein>
<dbReference type="PANTHER" id="PTHR38045:SF1">
    <property type="entry name" value="HEPARINASE II_III-LIKE PROTEIN"/>
    <property type="match status" value="1"/>
</dbReference>
<feature type="region of interest" description="Disordered" evidence="1">
    <location>
        <begin position="68"/>
        <end position="94"/>
    </location>
</feature>
<feature type="transmembrane region" description="Helical" evidence="2">
    <location>
        <begin position="46"/>
        <end position="65"/>
    </location>
</feature>
<dbReference type="Gene3D" id="2.70.98.70">
    <property type="match status" value="1"/>
</dbReference>
<accession>A0A0D7BHU8</accession>
<dbReference type="EMBL" id="KN880472">
    <property type="protein sequence ID" value="KIY70158.1"/>
    <property type="molecule type" value="Genomic_DNA"/>
</dbReference>
<keyword evidence="2" id="KW-1133">Transmembrane helix</keyword>
<evidence type="ECO:0000313" key="4">
    <source>
        <dbReference type="Proteomes" id="UP000054007"/>
    </source>
</evidence>
<evidence type="ECO:0008006" key="5">
    <source>
        <dbReference type="Google" id="ProtNLM"/>
    </source>
</evidence>
<dbReference type="SUPFAM" id="SSF48230">
    <property type="entry name" value="Chondroitin AC/alginate lyase"/>
    <property type="match status" value="1"/>
</dbReference>
<dbReference type="PANTHER" id="PTHR38045">
    <property type="entry name" value="CHROMOSOME 1, WHOLE GENOME SHOTGUN SEQUENCE"/>
    <property type="match status" value="1"/>
</dbReference>
<dbReference type="STRING" id="1314674.A0A0D7BHU8"/>
<dbReference type="Proteomes" id="UP000054007">
    <property type="component" value="Unassembled WGS sequence"/>
</dbReference>
<feature type="compositionally biased region" description="Low complexity" evidence="1">
    <location>
        <begin position="75"/>
        <end position="93"/>
    </location>
</feature>
<evidence type="ECO:0000256" key="1">
    <source>
        <dbReference type="SAM" id="MobiDB-lite"/>
    </source>
</evidence>
<dbReference type="Gene3D" id="1.50.10.100">
    <property type="entry name" value="Chondroitin AC/alginate lyase"/>
    <property type="match status" value="1"/>
</dbReference>
<dbReference type="InterPro" id="IPR008929">
    <property type="entry name" value="Chondroitin_lyas"/>
</dbReference>
<keyword evidence="2" id="KW-0472">Membrane</keyword>
<reference evidence="3 4" key="1">
    <citation type="journal article" date="2015" name="Fungal Genet. Biol.">
        <title>Evolution of novel wood decay mechanisms in Agaricales revealed by the genome sequences of Fistulina hepatica and Cylindrobasidium torrendii.</title>
        <authorList>
            <person name="Floudas D."/>
            <person name="Held B.W."/>
            <person name="Riley R."/>
            <person name="Nagy L.G."/>
            <person name="Koehler G."/>
            <person name="Ransdell A.S."/>
            <person name="Younus H."/>
            <person name="Chow J."/>
            <person name="Chiniquy J."/>
            <person name="Lipzen A."/>
            <person name="Tritt A."/>
            <person name="Sun H."/>
            <person name="Haridas S."/>
            <person name="LaButti K."/>
            <person name="Ohm R.A."/>
            <person name="Kues U."/>
            <person name="Blanchette R.A."/>
            <person name="Grigoriev I.V."/>
            <person name="Minto R.E."/>
            <person name="Hibbett D.S."/>
        </authorList>
    </citation>
    <scope>NUCLEOTIDE SEQUENCE [LARGE SCALE GENOMIC DNA]</scope>
    <source>
        <strain evidence="3 4">FP15055 ss-10</strain>
    </source>
</reference>
<gene>
    <name evidence="3" type="ORF">CYLTODRAFT_488311</name>
</gene>
<dbReference type="AlphaFoldDB" id="A0A0D7BHU8"/>